<dbReference type="Proteomes" id="UP000663845">
    <property type="component" value="Unassembled WGS sequence"/>
</dbReference>
<evidence type="ECO:0000256" key="1">
    <source>
        <dbReference type="SAM" id="Coils"/>
    </source>
</evidence>
<protein>
    <submittedName>
        <fullName evidence="2">Uncharacterized protein</fullName>
    </submittedName>
</protein>
<organism evidence="2 3">
    <name type="scientific">Adineta steineri</name>
    <dbReference type="NCBI Taxonomy" id="433720"/>
    <lineage>
        <taxon>Eukaryota</taxon>
        <taxon>Metazoa</taxon>
        <taxon>Spiralia</taxon>
        <taxon>Gnathifera</taxon>
        <taxon>Rotifera</taxon>
        <taxon>Eurotatoria</taxon>
        <taxon>Bdelloidea</taxon>
        <taxon>Adinetida</taxon>
        <taxon>Adinetidae</taxon>
        <taxon>Adineta</taxon>
    </lineage>
</organism>
<accession>A0A815HA71</accession>
<proteinExistence type="predicted"/>
<dbReference type="AlphaFoldDB" id="A0A815HA71"/>
<reference evidence="2" key="1">
    <citation type="submission" date="2021-02" db="EMBL/GenBank/DDBJ databases">
        <authorList>
            <person name="Nowell W R."/>
        </authorList>
    </citation>
    <scope>NUCLEOTIDE SEQUENCE</scope>
</reference>
<name>A0A815HA71_9BILA</name>
<gene>
    <name evidence="2" type="ORF">JYZ213_LOCUS35060</name>
</gene>
<comment type="caution">
    <text evidence="2">The sequence shown here is derived from an EMBL/GenBank/DDBJ whole genome shotgun (WGS) entry which is preliminary data.</text>
</comment>
<evidence type="ECO:0000313" key="3">
    <source>
        <dbReference type="Proteomes" id="UP000663845"/>
    </source>
</evidence>
<sequence>MSDEDEPKLLHQYDMDHNRRRLSEIKSELQGLMRQKKKYDEEKLKQDADFLQSEINDLRNSIFDINKEINNQTQTKKKLVRKFSKT</sequence>
<evidence type="ECO:0000313" key="2">
    <source>
        <dbReference type="EMBL" id="CAF1351389.1"/>
    </source>
</evidence>
<feature type="coiled-coil region" evidence="1">
    <location>
        <begin position="15"/>
        <end position="68"/>
    </location>
</feature>
<keyword evidence="1" id="KW-0175">Coiled coil</keyword>
<dbReference type="SUPFAM" id="SSF161270">
    <property type="entry name" value="PspA lactotransferrin-binding region"/>
    <property type="match status" value="1"/>
</dbReference>
<dbReference type="EMBL" id="CAJNOG010000754">
    <property type="protein sequence ID" value="CAF1351389.1"/>
    <property type="molecule type" value="Genomic_DNA"/>
</dbReference>